<dbReference type="InterPro" id="IPR029063">
    <property type="entry name" value="SAM-dependent_MTases_sf"/>
</dbReference>
<accession>A0A560AVM2</accession>
<keyword evidence="3" id="KW-0808">Transferase</keyword>
<organism evidence="3 4">
    <name type="scientific">Azospirillum brasilense</name>
    <dbReference type="NCBI Taxonomy" id="192"/>
    <lineage>
        <taxon>Bacteria</taxon>
        <taxon>Pseudomonadati</taxon>
        <taxon>Pseudomonadota</taxon>
        <taxon>Alphaproteobacteria</taxon>
        <taxon>Rhodospirillales</taxon>
        <taxon>Azospirillaceae</taxon>
        <taxon>Azospirillum</taxon>
    </lineage>
</organism>
<sequence>MQGWTEGYVGGIGYIHAFYRELSPALLSFALTLRGWRPPMDLAGSFACAEIGCGHGVSSAVLAGCHPDARFEAVDFNPGHIAGAQRLAAEAGLGNAAFLEESFADYAHAGGQNGTKDLDIVTLHGVWSWVSAENRAILVDLLKRRLKPGGLVFVSYNALPGTLAYMPLRRVLVEHCADRTGPLPERIEEAVAFASRLTALNAGWFAQADALPARLDSLKRKSPNYIAHEYLNRDWTAFYHADVARELAAAKLDFAGPAVPMEQMDELSLPPDALPLLAEARDPAYRETLRDLLTNRAFRRDLFVKGAERLTAAERRDRLRAIRFALLVLPDDLPEMVLAPVGRVPLPQDLHGPLAEALAAGTPTLGELAALPALARHGEEAVLRALMILTSLALVAPALPEAGQAARALQADRFNAAILERNRRDDTLDTLASPVLGSGVAVSRLEALFLLALRSGVDPAATAWETLSADGLALSRDGVRLDGEEANLVELRARFDRFTRLRLPTLRRLGVA</sequence>
<evidence type="ECO:0000313" key="3">
    <source>
        <dbReference type="EMBL" id="TWA64349.1"/>
    </source>
</evidence>
<dbReference type="AlphaFoldDB" id="A0A560AVM2"/>
<reference evidence="3 4" key="1">
    <citation type="submission" date="2019-06" db="EMBL/GenBank/DDBJ databases">
        <title>Genomic Encyclopedia of Type Strains, Phase IV (KMG-V): Genome sequencing to study the core and pangenomes of soil and plant-associated prokaryotes.</title>
        <authorList>
            <person name="Whitman W."/>
        </authorList>
    </citation>
    <scope>NUCLEOTIDE SEQUENCE [LARGE SCALE GENOMIC DNA]</scope>
    <source>
        <strain evidence="3 4">BR 11796</strain>
    </source>
</reference>
<keyword evidence="3" id="KW-0489">Methyltransferase</keyword>
<dbReference type="InterPro" id="IPR041698">
    <property type="entry name" value="Methyltransf_25"/>
</dbReference>
<evidence type="ECO:0000259" key="2">
    <source>
        <dbReference type="Pfam" id="PF13649"/>
    </source>
</evidence>
<evidence type="ECO:0000259" key="1">
    <source>
        <dbReference type="Pfam" id="PF10119"/>
    </source>
</evidence>
<dbReference type="InterPro" id="IPR018773">
    <property type="entry name" value="MeTrfase_reg_dom_prd"/>
</dbReference>
<dbReference type="GO" id="GO:0008168">
    <property type="term" value="F:methyltransferase activity"/>
    <property type="evidence" value="ECO:0007669"/>
    <property type="project" value="UniProtKB-KW"/>
</dbReference>
<dbReference type="Pfam" id="PF10119">
    <property type="entry name" value="MethyTransf_Reg"/>
    <property type="match status" value="1"/>
</dbReference>
<gene>
    <name evidence="3" type="ORF">FBZ82_11037</name>
</gene>
<dbReference type="CDD" id="cd02440">
    <property type="entry name" value="AdoMet_MTases"/>
    <property type="match status" value="1"/>
</dbReference>
<dbReference type="Pfam" id="PF13649">
    <property type="entry name" value="Methyltransf_25"/>
    <property type="match status" value="1"/>
</dbReference>
<name>A0A560AVM2_AZOBR</name>
<evidence type="ECO:0000313" key="4">
    <source>
        <dbReference type="Proteomes" id="UP000316083"/>
    </source>
</evidence>
<proteinExistence type="predicted"/>
<feature type="domain" description="Methyltransferase regulatory" evidence="1">
    <location>
        <begin position="223"/>
        <end position="305"/>
    </location>
</feature>
<feature type="domain" description="Methyltransferase" evidence="2">
    <location>
        <begin position="50"/>
        <end position="150"/>
    </location>
</feature>
<dbReference type="EMBL" id="VITF01000010">
    <property type="protein sequence ID" value="TWA64349.1"/>
    <property type="molecule type" value="Genomic_DNA"/>
</dbReference>
<dbReference type="GO" id="GO:0032259">
    <property type="term" value="P:methylation"/>
    <property type="evidence" value="ECO:0007669"/>
    <property type="project" value="UniProtKB-KW"/>
</dbReference>
<dbReference type="Gene3D" id="3.40.50.150">
    <property type="entry name" value="Vaccinia Virus protein VP39"/>
    <property type="match status" value="1"/>
</dbReference>
<dbReference type="RefSeq" id="WP_145678382.1">
    <property type="nucleotide sequence ID" value="NZ_VITF01000010.1"/>
</dbReference>
<dbReference type="Proteomes" id="UP000316083">
    <property type="component" value="Unassembled WGS sequence"/>
</dbReference>
<comment type="caution">
    <text evidence="3">The sequence shown here is derived from an EMBL/GenBank/DDBJ whole genome shotgun (WGS) entry which is preliminary data.</text>
</comment>
<protein>
    <submittedName>
        <fullName evidence="3">Methyltransferase family protein</fullName>
    </submittedName>
</protein>
<dbReference type="SUPFAM" id="SSF53335">
    <property type="entry name" value="S-adenosyl-L-methionine-dependent methyltransferases"/>
    <property type="match status" value="1"/>
</dbReference>